<accession>A0A0K9XFC7</accession>
<evidence type="ECO:0000313" key="2">
    <source>
        <dbReference type="Proteomes" id="UP000037288"/>
    </source>
</evidence>
<proteinExistence type="predicted"/>
<reference evidence="2" key="1">
    <citation type="submission" date="2015-07" db="EMBL/GenBank/DDBJ databases">
        <title>Draft genome sequence of Streptomyces sp. CMAA 1322, a bacterium isolated from Caatinga biome, from dry forest semiarid of Brazil.</title>
        <authorList>
            <person name="Santos S.N."/>
            <person name="Gacesa R."/>
            <person name="Taketani R.G."/>
            <person name="Long P.F."/>
            <person name="Melo I.S."/>
        </authorList>
    </citation>
    <scope>NUCLEOTIDE SEQUENCE [LARGE SCALE GENOMIC DNA]</scope>
    <source>
        <strain evidence="2">CMAA 1322</strain>
    </source>
</reference>
<keyword evidence="2" id="KW-1185">Reference proteome</keyword>
<dbReference type="PATRIC" id="fig|1678637.3.peg.3609"/>
<evidence type="ECO:0000313" key="1">
    <source>
        <dbReference type="EMBL" id="KNB51938.1"/>
    </source>
</evidence>
<dbReference type="Proteomes" id="UP000037288">
    <property type="component" value="Unassembled WGS sequence"/>
</dbReference>
<sequence length="59" mass="6764">MWDAVVLAPLGQEEHANIEFLVEADPYFTLRFRDGRATEAEVRQSDNGIHLRLRSVPEP</sequence>
<dbReference type="AlphaFoldDB" id="A0A0K9XFC7"/>
<name>A0A0K9XFC7_9ACTN</name>
<organism evidence="1 2">
    <name type="scientific">Streptomyces caatingaensis</name>
    <dbReference type="NCBI Taxonomy" id="1678637"/>
    <lineage>
        <taxon>Bacteria</taxon>
        <taxon>Bacillati</taxon>
        <taxon>Actinomycetota</taxon>
        <taxon>Actinomycetes</taxon>
        <taxon>Kitasatosporales</taxon>
        <taxon>Streptomycetaceae</taxon>
        <taxon>Streptomyces</taxon>
    </lineage>
</organism>
<dbReference type="EMBL" id="LFXA01000009">
    <property type="protein sequence ID" value="KNB51938.1"/>
    <property type="molecule type" value="Genomic_DNA"/>
</dbReference>
<gene>
    <name evidence="1" type="ORF">AC230_16740</name>
</gene>
<protein>
    <submittedName>
        <fullName evidence="1">Uncharacterized protein</fullName>
    </submittedName>
</protein>
<comment type="caution">
    <text evidence="1">The sequence shown here is derived from an EMBL/GenBank/DDBJ whole genome shotgun (WGS) entry which is preliminary data.</text>
</comment>